<dbReference type="EMBL" id="SRLO01000195">
    <property type="protein sequence ID" value="TNN68065.1"/>
    <property type="molecule type" value="Genomic_DNA"/>
</dbReference>
<keyword evidence="2" id="KW-1185">Reference proteome</keyword>
<sequence length="120" mass="13262">MASTLLKNVMWFCCRNSCMFSPPAAECAFGQGNVLDDLREVQIDLQQQLSAAVGVKEGQPRLDEGAGRLVQSAFVIVWGVATVELRLRQDQVHQADELLGTEPEHALLCFLLHAPRKNTN</sequence>
<name>A0A4Z2HRX2_9TELE</name>
<evidence type="ECO:0000313" key="1">
    <source>
        <dbReference type="EMBL" id="TNN68065.1"/>
    </source>
</evidence>
<organism evidence="1 2">
    <name type="scientific">Liparis tanakae</name>
    <name type="common">Tanaka's snailfish</name>
    <dbReference type="NCBI Taxonomy" id="230148"/>
    <lineage>
        <taxon>Eukaryota</taxon>
        <taxon>Metazoa</taxon>
        <taxon>Chordata</taxon>
        <taxon>Craniata</taxon>
        <taxon>Vertebrata</taxon>
        <taxon>Euteleostomi</taxon>
        <taxon>Actinopterygii</taxon>
        <taxon>Neopterygii</taxon>
        <taxon>Teleostei</taxon>
        <taxon>Neoteleostei</taxon>
        <taxon>Acanthomorphata</taxon>
        <taxon>Eupercaria</taxon>
        <taxon>Perciformes</taxon>
        <taxon>Cottioidei</taxon>
        <taxon>Cottales</taxon>
        <taxon>Liparidae</taxon>
        <taxon>Liparis</taxon>
    </lineage>
</organism>
<dbReference type="Proteomes" id="UP000314294">
    <property type="component" value="Unassembled WGS sequence"/>
</dbReference>
<proteinExistence type="predicted"/>
<dbReference type="AlphaFoldDB" id="A0A4Z2HRX2"/>
<gene>
    <name evidence="1" type="ORF">EYF80_021710</name>
</gene>
<accession>A0A4Z2HRX2</accession>
<reference evidence="1 2" key="1">
    <citation type="submission" date="2019-03" db="EMBL/GenBank/DDBJ databases">
        <title>First draft genome of Liparis tanakae, snailfish: a comprehensive survey of snailfish specific genes.</title>
        <authorList>
            <person name="Kim W."/>
            <person name="Song I."/>
            <person name="Jeong J.-H."/>
            <person name="Kim D."/>
            <person name="Kim S."/>
            <person name="Ryu S."/>
            <person name="Song J.Y."/>
            <person name="Lee S.K."/>
        </authorList>
    </citation>
    <scope>NUCLEOTIDE SEQUENCE [LARGE SCALE GENOMIC DNA]</scope>
    <source>
        <tissue evidence="1">Muscle</tissue>
    </source>
</reference>
<comment type="caution">
    <text evidence="1">The sequence shown here is derived from an EMBL/GenBank/DDBJ whole genome shotgun (WGS) entry which is preliminary data.</text>
</comment>
<protein>
    <submittedName>
        <fullName evidence="1">Uncharacterized protein</fullName>
    </submittedName>
</protein>
<evidence type="ECO:0000313" key="2">
    <source>
        <dbReference type="Proteomes" id="UP000314294"/>
    </source>
</evidence>